<dbReference type="Proteomes" id="UP001148662">
    <property type="component" value="Unassembled WGS sequence"/>
</dbReference>
<protein>
    <submittedName>
        <fullName evidence="1">Uncharacterized protein</fullName>
    </submittedName>
</protein>
<evidence type="ECO:0000313" key="2">
    <source>
        <dbReference type="Proteomes" id="UP001148662"/>
    </source>
</evidence>
<comment type="caution">
    <text evidence="1">The sequence shown here is derived from an EMBL/GenBank/DDBJ whole genome shotgun (WGS) entry which is preliminary data.</text>
</comment>
<organism evidence="1 2">
    <name type="scientific">Phlebia brevispora</name>
    <dbReference type="NCBI Taxonomy" id="194682"/>
    <lineage>
        <taxon>Eukaryota</taxon>
        <taxon>Fungi</taxon>
        <taxon>Dikarya</taxon>
        <taxon>Basidiomycota</taxon>
        <taxon>Agaricomycotina</taxon>
        <taxon>Agaricomycetes</taxon>
        <taxon>Polyporales</taxon>
        <taxon>Meruliaceae</taxon>
        <taxon>Phlebia</taxon>
    </lineage>
</organism>
<reference evidence="1" key="1">
    <citation type="submission" date="2022-07" db="EMBL/GenBank/DDBJ databases">
        <title>Genome Sequence of Phlebia brevispora.</title>
        <authorList>
            <person name="Buettner E."/>
        </authorList>
    </citation>
    <scope>NUCLEOTIDE SEQUENCE</scope>
    <source>
        <strain evidence="1">MPL23</strain>
    </source>
</reference>
<keyword evidence="2" id="KW-1185">Reference proteome</keyword>
<sequence length="424" mass="46696">MLTERIMHECVKKLLGNVENPEEEEIESLCQLLTTVGALLDTPKARAHMDVYFSRMKELARTGNVNSRMQFMLQDVIELRERKWVPRNLKIEPTTIAGVREAAAKEKASQEKEQYQRTLSMSRGGSRRGGDRGDHSQVGPDGWSVAGNIAPRPPTKAGDLSNFGKINKTTSMTFGPSSVFAAGKNEKKRESTISRTGSVNMFSMLSQNPELANEVQAQSKSSRPPSRKPSIDLGTAGIPESQGLPPMQRRKLNLLPRSVPKEDDRSHDSPIASTAVSEDEGADSPAIAVSESAAKVRIEEDCKEFFNVRDLNEAEVYFTKLPAEHKHLLVDKLVSTAIDAKEADVALVADLFRRAAEKHWCSADAFEQGFSPTAELIDDIVIDVPKAFTQFATMLKATGLEEEPRTRLASKSVDSDKLLGMLTS</sequence>
<evidence type="ECO:0000313" key="1">
    <source>
        <dbReference type="EMBL" id="KAJ3523992.1"/>
    </source>
</evidence>
<gene>
    <name evidence="1" type="ORF">NM688_g8638</name>
</gene>
<dbReference type="EMBL" id="JANHOG010002382">
    <property type="protein sequence ID" value="KAJ3523992.1"/>
    <property type="molecule type" value="Genomic_DNA"/>
</dbReference>
<name>A0ACC1RPU0_9APHY</name>
<accession>A0ACC1RPU0</accession>
<proteinExistence type="predicted"/>